<feature type="domain" description="PID" evidence="5">
    <location>
        <begin position="1687"/>
        <end position="1814"/>
    </location>
</feature>
<feature type="compositionally biased region" description="Low complexity" evidence="4">
    <location>
        <begin position="347"/>
        <end position="370"/>
    </location>
</feature>
<dbReference type="SUPFAM" id="SSF48403">
    <property type="entry name" value="Ankyrin repeat"/>
    <property type="match status" value="1"/>
</dbReference>
<dbReference type="EMBL" id="LR782935">
    <property type="protein sequence ID" value="CAB3221815.1"/>
    <property type="molecule type" value="mRNA"/>
</dbReference>
<dbReference type="InterPro" id="IPR011993">
    <property type="entry name" value="PH-like_dom_sf"/>
</dbReference>
<dbReference type="InterPro" id="IPR001660">
    <property type="entry name" value="SAM"/>
</dbReference>
<feature type="compositionally biased region" description="Polar residues" evidence="4">
    <location>
        <begin position="735"/>
        <end position="749"/>
    </location>
</feature>
<accession>A0A6F9D5W4</accession>
<dbReference type="Gene3D" id="1.25.40.20">
    <property type="entry name" value="Ankyrin repeat-containing domain"/>
    <property type="match status" value="2"/>
</dbReference>
<feature type="region of interest" description="Disordered" evidence="4">
    <location>
        <begin position="939"/>
        <end position="991"/>
    </location>
</feature>
<feature type="repeat" description="ANK" evidence="3">
    <location>
        <begin position="219"/>
        <end position="251"/>
    </location>
</feature>
<feature type="compositionally biased region" description="Low complexity" evidence="4">
    <location>
        <begin position="1212"/>
        <end position="1231"/>
    </location>
</feature>
<dbReference type="SMART" id="SM00454">
    <property type="entry name" value="SAM"/>
    <property type="match status" value="2"/>
</dbReference>
<feature type="compositionally biased region" description="Basic and acidic residues" evidence="4">
    <location>
        <begin position="456"/>
        <end position="465"/>
    </location>
</feature>
<organism evidence="7">
    <name type="scientific">Phallusia mammillata</name>
    <dbReference type="NCBI Taxonomy" id="59560"/>
    <lineage>
        <taxon>Eukaryota</taxon>
        <taxon>Metazoa</taxon>
        <taxon>Chordata</taxon>
        <taxon>Tunicata</taxon>
        <taxon>Ascidiacea</taxon>
        <taxon>Phlebobranchia</taxon>
        <taxon>Ascidiidae</taxon>
        <taxon>Phallusia</taxon>
    </lineage>
</organism>
<keyword evidence="1" id="KW-0677">Repeat</keyword>
<feature type="repeat" description="ANK" evidence="3">
    <location>
        <begin position="121"/>
        <end position="153"/>
    </location>
</feature>
<evidence type="ECO:0000259" key="6">
    <source>
        <dbReference type="PROSITE" id="PS50105"/>
    </source>
</evidence>
<dbReference type="Gene3D" id="1.10.150.50">
    <property type="entry name" value="Transcription Factor, Ets-1"/>
    <property type="match status" value="2"/>
</dbReference>
<dbReference type="PANTHER" id="PTHR24174">
    <property type="entry name" value="ANKYRIN REPEAT AND STERILE ALPHA MOTIF DOMAIN-CONTAINING PROTEIN 1"/>
    <property type="match status" value="1"/>
</dbReference>
<evidence type="ECO:0000256" key="1">
    <source>
        <dbReference type="ARBA" id="ARBA00022737"/>
    </source>
</evidence>
<feature type="region of interest" description="Disordered" evidence="4">
    <location>
        <begin position="778"/>
        <end position="918"/>
    </location>
</feature>
<feature type="region of interest" description="Disordered" evidence="4">
    <location>
        <begin position="1420"/>
        <end position="1458"/>
    </location>
</feature>
<feature type="compositionally biased region" description="Basic and acidic residues" evidence="4">
    <location>
        <begin position="1186"/>
        <end position="1199"/>
    </location>
</feature>
<feature type="repeat" description="ANK" evidence="3">
    <location>
        <begin position="52"/>
        <end position="84"/>
    </location>
</feature>
<dbReference type="SMART" id="SM00462">
    <property type="entry name" value="PTB"/>
    <property type="match status" value="1"/>
</dbReference>
<feature type="compositionally biased region" description="Polar residues" evidence="4">
    <location>
        <begin position="902"/>
        <end position="917"/>
    </location>
</feature>
<evidence type="ECO:0000256" key="2">
    <source>
        <dbReference type="ARBA" id="ARBA00023043"/>
    </source>
</evidence>
<dbReference type="CDD" id="cd01274">
    <property type="entry name" value="PTB_Anks"/>
    <property type="match status" value="1"/>
</dbReference>
<dbReference type="Pfam" id="PF00640">
    <property type="entry name" value="PID"/>
    <property type="match status" value="1"/>
</dbReference>
<dbReference type="PANTHER" id="PTHR24174:SF1">
    <property type="entry name" value="IP14385P"/>
    <property type="match status" value="1"/>
</dbReference>
<feature type="compositionally biased region" description="Polar residues" evidence="4">
    <location>
        <begin position="514"/>
        <end position="537"/>
    </location>
</feature>
<feature type="compositionally biased region" description="Low complexity" evidence="4">
    <location>
        <begin position="1493"/>
        <end position="1508"/>
    </location>
</feature>
<feature type="compositionally biased region" description="Polar residues" evidence="4">
    <location>
        <begin position="1141"/>
        <end position="1152"/>
    </location>
</feature>
<feature type="region of interest" description="Disordered" evidence="4">
    <location>
        <begin position="309"/>
        <end position="334"/>
    </location>
</feature>
<dbReference type="SMART" id="SM00248">
    <property type="entry name" value="ANK"/>
    <property type="match status" value="7"/>
</dbReference>
<feature type="compositionally biased region" description="Basic residues" evidence="4">
    <location>
        <begin position="1602"/>
        <end position="1613"/>
    </location>
</feature>
<feature type="region of interest" description="Disordered" evidence="4">
    <location>
        <begin position="347"/>
        <end position="481"/>
    </location>
</feature>
<feature type="compositionally biased region" description="Low complexity" evidence="4">
    <location>
        <begin position="1434"/>
        <end position="1458"/>
    </location>
</feature>
<feature type="region of interest" description="Disordered" evidence="4">
    <location>
        <begin position="1476"/>
        <end position="1642"/>
    </location>
</feature>
<gene>
    <name evidence="7" type="primary">Anks1a</name>
</gene>
<feature type="compositionally biased region" description="Low complexity" evidence="4">
    <location>
        <begin position="1173"/>
        <end position="1185"/>
    </location>
</feature>
<feature type="compositionally biased region" description="Low complexity" evidence="4">
    <location>
        <begin position="413"/>
        <end position="430"/>
    </location>
</feature>
<protein>
    <submittedName>
        <fullName evidence="7">Ankyrin repeat and SAM domain-containing protein 1A-like</fullName>
    </submittedName>
</protein>
<feature type="compositionally biased region" description="Low complexity" evidence="4">
    <location>
        <begin position="438"/>
        <end position="449"/>
    </location>
</feature>
<feature type="compositionally biased region" description="Basic and acidic residues" evidence="4">
    <location>
        <begin position="890"/>
        <end position="901"/>
    </location>
</feature>
<dbReference type="PROSITE" id="PS01179">
    <property type="entry name" value="PID"/>
    <property type="match status" value="1"/>
</dbReference>
<reference evidence="7" key="1">
    <citation type="submission" date="2020-04" db="EMBL/GenBank/DDBJ databases">
        <authorList>
            <person name="Neveu A P."/>
        </authorList>
    </citation>
    <scope>NUCLEOTIDE SEQUENCE</scope>
    <source>
        <tissue evidence="7">Whole embryo</tissue>
    </source>
</reference>
<sequence>MGKDQELLEAARTGNLAIIERLLSPKAKSTTRTFVASFGIKVGPNVNCQDQSGYTPLHHSALNGHDLVVRNLLQNSASTNVCDVKGNFPLHLAAWSGNADIVRYLLTHGPSVARINEQNGDKETALHCAAQHGHTITVKILLQNAADPLVRNIRDESPLDLASQYGRMDVVRLLLQFQPSLLSRSPECFTPLHLASRNGHKEVVEMLLAHGADINRTGENGSALHEAALFGKREVVKLLLSRGANPHTLDPKNRTAMELVKQLNTQTSREISQLILSFLESGTRNVFDPSAPSIASVPRVTVEEHYLATARTSSEASPPTATESTSKGLGFGGSWGRSSIGKGIMLRRSASARSSKSLPRLPSSRSRSPSGSFLIPDLNNSTPAAQFRQHHPSSNMFPVSPTHSKQWDHIRRSSSSLPSSPHLSLPTSPSRKNDKNANTEAETTSNTTAPPVRKNFTRERLKTEDDVFLPSQSRSSAFSRTRRIHSFDQHVSPLSIGSSKSTESKLAYQATHAQSTTSLVKQASLDSDLGTPSNKSPPGNRPKKPARSTKLSSVMSPPPIPPKPMSMMRSPKVRPPSPDNPPPFHEDEDERESLGSPQVEELLTESRVSGNNDKPTLIDKPEEPAYGNTFFDPCNSLLPPADQSQRDHGSARDQRSPDGSTTPAFSPPSPHTAMIEVSETLQKAVSHESMLDRIADGGLDPWPNMSYADDSSHSVSSYHSSSDDEGDNLKKDQTTDMQLSEQSIALTESSKPDKAMQYAENQDQKVLQEVPAVKEAVLEQKASPPKPAKRMKPPVSAKPVIRSPKPIVTPPKITPRTSISGRLKHGADDTVHDSQSCFVTSGVKVKQARILSTRSSDSQPTSPTHIPEQANVIPRASFDSPDSEPGSKAGKSDELKSESKQCDSSVQDKPGTQSVSHTPTLCSALSALTTTECWPLARSNDQQLDPGRSSGHPEVTQPKGLVGYTLLSRESRGSSENAGADETRSTTDDWDDALSVRTEDFEMPKEVRKFRGLIRGASYRSRSKHRYDSSAVHNKSPCDSDGYGAEFDDDLSEGSASHVTPAIVKDHIPTASTRSHPMTLDGLSKRTGPGNLDLALDTSHYGEARREMRRQYTPGRSDGDDSPLSSSPSSMDDFDGRMIKETSTPRVSQSRLSSRDSKPRYTEHKRHNSFYDNNNNNSANSSKSKSSSEKLESPGDRLPDLATIVDTVTAVRSRSSQGSSSDPASGSSASSTLAKSQLPSVDSKQDENDQDEWAQIASIMSSVGGGLNKGPVYAKEFEETFWKIMTGSELPRQVSTWLAELGLQQYETVLEGNGFDNVDFLAGDILEEQDLIDMDIRDESHRRRLLESAKNLPRLHPLVSPDDPVAPSSVEKWLESLQLVQYEVAFVTKGYDSMKAVRLMTESDFKPLVSKRGHFKRVKASLFGRSKDDKKSGSNRSTRSRTNSQAKASPPLSRSPLLDSANFFKDYTNIVKSRATTLSSTRSADNTSPAFPSGTVSSTGSGSSAASTKQATNDRVPTQGEPAAVESRGRSSNKSPETAKDSTHSRHRHHGRKSSRDSERSKPRSRSGSHSSRTRRTELSVFVEKSSKPKHSRQNSNSSARPSHHRQRSHHKSSSSLRSVDSEQKENLRMSKPSNSTDIPDVERAIYLSTESASGEGLSLRPPNETTSEVSVHAWRHNAEKLITACCNYQAYYLGSMLIHELKGVESTMGACAKMRRSTDSMKKIPTIMLSINYTGVKFIDSKSQHEIAEHEICNISFASQDSEDLSTFAYITHDVRTGHHYCHVFRVTTMDMAYEIILTLGQAFEVAYQLILKDKAIKEREVR</sequence>
<feature type="compositionally biased region" description="Polar residues" evidence="4">
    <location>
        <begin position="850"/>
        <end position="864"/>
    </location>
</feature>
<feature type="compositionally biased region" description="Basic and acidic residues" evidence="4">
    <location>
        <begin position="644"/>
        <end position="656"/>
    </location>
</feature>
<name>A0A6F9D5W4_9ASCI</name>
<feature type="compositionally biased region" description="Polar residues" evidence="4">
    <location>
        <begin position="1232"/>
        <end position="1242"/>
    </location>
</feature>
<feature type="compositionally biased region" description="Low complexity" evidence="4">
    <location>
        <begin position="706"/>
        <end position="720"/>
    </location>
</feature>
<keyword evidence="2 3" id="KW-0040">ANK repeat</keyword>
<feature type="domain" description="SAM" evidence="6">
    <location>
        <begin position="1292"/>
        <end position="1355"/>
    </location>
</feature>
<dbReference type="SUPFAM" id="SSF50729">
    <property type="entry name" value="PH domain-like"/>
    <property type="match status" value="1"/>
</dbReference>
<proteinExistence type="evidence at transcript level"/>
<dbReference type="Pfam" id="PF00536">
    <property type="entry name" value="SAM_1"/>
    <property type="match status" value="1"/>
</dbReference>
<feature type="compositionally biased region" description="Basic and acidic residues" evidence="4">
    <location>
        <begin position="1153"/>
        <end position="1162"/>
    </location>
</feature>
<dbReference type="PROSITE" id="PS50105">
    <property type="entry name" value="SAM_DOMAIN"/>
    <property type="match status" value="2"/>
</dbReference>
<feature type="region of interest" description="Disordered" evidence="4">
    <location>
        <begin position="514"/>
        <end position="760"/>
    </location>
</feature>
<feature type="region of interest" description="Disordered" evidence="4">
    <location>
        <begin position="1021"/>
        <end position="1249"/>
    </location>
</feature>
<dbReference type="GO" id="GO:0005829">
    <property type="term" value="C:cytosol"/>
    <property type="evidence" value="ECO:0007669"/>
    <property type="project" value="TreeGrafter"/>
</dbReference>
<feature type="compositionally biased region" description="Basic and acidic residues" evidence="4">
    <location>
        <begin position="685"/>
        <end position="695"/>
    </location>
</feature>
<dbReference type="InterPro" id="IPR002110">
    <property type="entry name" value="Ankyrin_rpt"/>
</dbReference>
<dbReference type="InterPro" id="IPR013761">
    <property type="entry name" value="SAM/pointed_sf"/>
</dbReference>
<feature type="compositionally biased region" description="Polar residues" evidence="4">
    <location>
        <begin position="470"/>
        <end position="479"/>
    </location>
</feature>
<evidence type="ECO:0000313" key="7">
    <source>
        <dbReference type="EMBL" id="CAB3221815.1"/>
    </source>
</evidence>
<evidence type="ECO:0000259" key="5">
    <source>
        <dbReference type="PROSITE" id="PS01179"/>
    </source>
</evidence>
<feature type="compositionally biased region" description="Polar residues" evidence="4">
    <location>
        <begin position="310"/>
        <end position="327"/>
    </location>
</feature>
<dbReference type="InterPro" id="IPR006020">
    <property type="entry name" value="PTB/PI_dom"/>
</dbReference>
<feature type="compositionally biased region" description="Polar residues" evidence="4">
    <location>
        <begin position="392"/>
        <end position="404"/>
    </location>
</feature>
<feature type="repeat" description="ANK" evidence="3">
    <location>
        <begin position="187"/>
        <end position="219"/>
    </location>
</feature>
<feature type="compositionally biased region" description="Basic and acidic residues" evidence="4">
    <location>
        <begin position="1100"/>
        <end position="1110"/>
    </location>
</feature>
<dbReference type="Gene3D" id="2.30.29.30">
    <property type="entry name" value="Pleckstrin-homology domain (PH domain)/Phosphotyrosine-binding domain (PTB)"/>
    <property type="match status" value="1"/>
</dbReference>
<feature type="domain" description="SAM" evidence="6">
    <location>
        <begin position="1365"/>
        <end position="1413"/>
    </location>
</feature>
<dbReference type="Pfam" id="PF07647">
    <property type="entry name" value="SAM_2"/>
    <property type="match status" value="1"/>
</dbReference>
<evidence type="ECO:0000256" key="4">
    <source>
        <dbReference type="SAM" id="MobiDB-lite"/>
    </source>
</evidence>
<dbReference type="PROSITE" id="PS50088">
    <property type="entry name" value="ANK_REPEAT"/>
    <property type="match status" value="5"/>
</dbReference>
<dbReference type="SUPFAM" id="SSF47769">
    <property type="entry name" value="SAM/Pointed domain"/>
    <property type="match status" value="2"/>
</dbReference>
<feature type="compositionally biased region" description="Low complexity" evidence="4">
    <location>
        <begin position="1122"/>
        <end position="1131"/>
    </location>
</feature>
<dbReference type="PRINTS" id="PR01415">
    <property type="entry name" value="ANKYRIN"/>
</dbReference>
<dbReference type="InterPro" id="IPR033635">
    <property type="entry name" value="ANKS1/Caskin"/>
</dbReference>
<feature type="compositionally biased region" description="Pro residues" evidence="4">
    <location>
        <begin position="573"/>
        <end position="583"/>
    </location>
</feature>
<dbReference type="InterPro" id="IPR036770">
    <property type="entry name" value="Ankyrin_rpt-contain_sf"/>
</dbReference>
<evidence type="ECO:0000256" key="3">
    <source>
        <dbReference type="PROSITE-ProRule" id="PRU00023"/>
    </source>
</evidence>
<dbReference type="Pfam" id="PF12796">
    <property type="entry name" value="Ank_2"/>
    <property type="match status" value="3"/>
</dbReference>
<dbReference type="PROSITE" id="PS50297">
    <property type="entry name" value="ANK_REP_REGION"/>
    <property type="match status" value="5"/>
</dbReference>
<feature type="repeat" description="ANK" evidence="3">
    <location>
        <begin position="85"/>
        <end position="117"/>
    </location>
</feature>
<feature type="compositionally biased region" description="Basic and acidic residues" evidence="4">
    <location>
        <begin position="1620"/>
        <end position="1629"/>
    </location>
</feature>